<dbReference type="Proteomes" id="UP000297713">
    <property type="component" value="Unassembled WGS sequence"/>
</dbReference>
<dbReference type="PANTHER" id="PTHR33876">
    <property type="entry name" value="UNNAMED PRODUCT"/>
    <property type="match status" value="1"/>
</dbReference>
<dbReference type="InterPro" id="IPR052776">
    <property type="entry name" value="Chloro_ReproSupport/MetalTrans"/>
</dbReference>
<comment type="caution">
    <text evidence="2">The sequence shown here is derived from an EMBL/GenBank/DDBJ whole genome shotgun (WGS) entry which is preliminary data.</text>
</comment>
<feature type="transmembrane region" description="Helical" evidence="1">
    <location>
        <begin position="69"/>
        <end position="86"/>
    </location>
</feature>
<keyword evidence="1" id="KW-0472">Membrane</keyword>
<keyword evidence="3" id="KW-1185">Reference proteome</keyword>
<accession>A0A4Y8PA37</accession>
<gene>
    <name evidence="2" type="ORF">A7Q10_09520</name>
</gene>
<evidence type="ECO:0000256" key="1">
    <source>
        <dbReference type="SAM" id="Phobius"/>
    </source>
</evidence>
<dbReference type="AlphaFoldDB" id="A0A4Y8PA37"/>
<evidence type="ECO:0000313" key="3">
    <source>
        <dbReference type="Proteomes" id="UP000297713"/>
    </source>
</evidence>
<keyword evidence="1" id="KW-1133">Transmembrane helix</keyword>
<feature type="transmembrane region" description="Helical" evidence="1">
    <location>
        <begin position="200"/>
        <end position="218"/>
    </location>
</feature>
<name>A0A4Y8PA37_9BACT</name>
<sequence length="222" mass="24688">MSGLLVGIVHALSGPDHLAAIAPLTLEKNDSSWKIGFYWGLGHSAGIWILAIIMFFLRKIFPIVLLSNWAERAVGLILVGLGIWTIKRSFVDHLHIHTHFHDGLEHCHIHSHKEKVLPSANHHDEEHSHRHTPLGIGLVHGVAGSSHFFSALPVLSFSHSSMAAAYIFGFGIGAILGMILFSFFLGKLIRIRVFFDREKWLRRMFGSLAIGVGLFWLIEGGI</sequence>
<keyword evidence="1" id="KW-0812">Transmembrane</keyword>
<protein>
    <submittedName>
        <fullName evidence="2">Nickel transporter</fullName>
    </submittedName>
</protein>
<organism evidence="2 3">
    <name type="scientific">Methylacidiphilum caldifontis</name>
    <dbReference type="NCBI Taxonomy" id="2795386"/>
    <lineage>
        <taxon>Bacteria</taxon>
        <taxon>Pseudomonadati</taxon>
        <taxon>Verrucomicrobiota</taxon>
        <taxon>Methylacidiphilae</taxon>
        <taxon>Methylacidiphilales</taxon>
        <taxon>Methylacidiphilaceae</taxon>
        <taxon>Methylacidiphilum (ex Ratnadevi et al. 2023)</taxon>
    </lineage>
</organism>
<dbReference type="PANTHER" id="PTHR33876:SF4">
    <property type="entry name" value="CHLOROPLAST PROTEIN FOR GROWTH AND FERTILITY 2"/>
    <property type="match status" value="1"/>
</dbReference>
<feature type="transmembrane region" description="Helical" evidence="1">
    <location>
        <begin position="35"/>
        <end position="57"/>
    </location>
</feature>
<reference evidence="2 3" key="1">
    <citation type="submission" date="2016-05" db="EMBL/GenBank/DDBJ databases">
        <title>Diversity and Homogeneity among Thermoacidophilic Verrucomicrobia Methanotrophs Linked with Geographical Origin.</title>
        <authorList>
            <person name="Erikstad H.-A."/>
            <person name="Smestad N.B."/>
            <person name="Ceballos R.M."/>
            <person name="Birkeland N.-K."/>
        </authorList>
    </citation>
    <scope>NUCLEOTIDE SEQUENCE [LARGE SCALE GENOMIC DNA]</scope>
    <source>
        <strain evidence="2 3">Phi</strain>
    </source>
</reference>
<feature type="transmembrane region" description="Helical" evidence="1">
    <location>
        <begin position="163"/>
        <end position="188"/>
    </location>
</feature>
<proteinExistence type="predicted"/>
<evidence type="ECO:0000313" key="2">
    <source>
        <dbReference type="EMBL" id="TFE67532.1"/>
    </source>
</evidence>
<dbReference type="EMBL" id="LXQC01000153">
    <property type="protein sequence ID" value="TFE67532.1"/>
    <property type="molecule type" value="Genomic_DNA"/>
</dbReference>
<dbReference type="OrthoDB" id="9811044at2"/>